<dbReference type="AlphaFoldDB" id="A0AAN6A567"/>
<protein>
    <recommendedName>
        <fullName evidence="3">Plasmid-related protein</fullName>
    </recommendedName>
</protein>
<accession>A0AAN6A567</accession>
<proteinExistence type="predicted"/>
<gene>
    <name evidence="1" type="ORF">KRM00_001007</name>
</gene>
<organism evidence="1 2">
    <name type="scientific">Clostridioides difficile</name>
    <name type="common">Peptoclostridium difficile</name>
    <dbReference type="NCBI Taxonomy" id="1496"/>
    <lineage>
        <taxon>Bacteria</taxon>
        <taxon>Bacillati</taxon>
        <taxon>Bacillota</taxon>
        <taxon>Clostridia</taxon>
        <taxon>Peptostreptococcales</taxon>
        <taxon>Peptostreptococcaceae</taxon>
        <taxon>Clostridioides</taxon>
    </lineage>
</organism>
<reference evidence="1" key="2">
    <citation type="submission" date="2021-06" db="EMBL/GenBank/DDBJ databases">
        <authorList>
            <consortium name="NCBI Pathogen Detection Project"/>
        </authorList>
    </citation>
    <scope>NUCLEOTIDE SEQUENCE</scope>
    <source>
        <strain evidence="1">HN1000</strain>
    </source>
</reference>
<dbReference type="RefSeq" id="WP_074105799.1">
    <property type="nucleotide sequence ID" value="NZ_BING01000018.1"/>
</dbReference>
<evidence type="ECO:0008006" key="3">
    <source>
        <dbReference type="Google" id="ProtNLM"/>
    </source>
</evidence>
<reference evidence="1" key="1">
    <citation type="journal article" date="2018" name="Genome Biol.">
        <title>SKESA: strategic k-mer extension for scrupulous assemblies.</title>
        <authorList>
            <person name="Souvorov A."/>
            <person name="Agarwala R."/>
            <person name="Lipman D.J."/>
        </authorList>
    </citation>
    <scope>NUCLEOTIDE SEQUENCE</scope>
    <source>
        <strain evidence="1">HN1000</strain>
    </source>
</reference>
<evidence type="ECO:0000313" key="2">
    <source>
        <dbReference type="Proteomes" id="UP000878956"/>
    </source>
</evidence>
<dbReference type="Proteomes" id="UP000878956">
    <property type="component" value="Unassembled WGS sequence"/>
</dbReference>
<evidence type="ECO:0000313" key="1">
    <source>
        <dbReference type="EMBL" id="HBH1541546.1"/>
    </source>
</evidence>
<dbReference type="EMBL" id="DAEPXK010000008">
    <property type="protein sequence ID" value="HBH1541546.1"/>
    <property type="molecule type" value="Genomic_DNA"/>
</dbReference>
<name>A0AAN6A567_CLODI</name>
<comment type="caution">
    <text evidence="1">The sequence shown here is derived from an EMBL/GenBank/DDBJ whole genome shotgun (WGS) entry which is preliminary data.</text>
</comment>
<sequence>MDEKILELLQEMRGRFDSIDNQLSDLKEGQEEIKSKLDLTYNQVARNMEGITEANEKIDALKSDINFVEMATSKNWNEITKLKSVK</sequence>